<keyword evidence="4 6" id="KW-0573">Peptidoglycan synthesis</keyword>
<gene>
    <name evidence="8" type="ORF">NZD86_09780</name>
</gene>
<dbReference type="CDD" id="cd16913">
    <property type="entry name" value="YkuD_like"/>
    <property type="match status" value="1"/>
</dbReference>
<evidence type="ECO:0000313" key="9">
    <source>
        <dbReference type="Proteomes" id="UP001164803"/>
    </source>
</evidence>
<protein>
    <submittedName>
        <fullName evidence="8">L,D-transpeptidase</fullName>
    </submittedName>
</protein>
<keyword evidence="3 6" id="KW-0133">Cell shape</keyword>
<dbReference type="RefSeq" id="WP_268046326.1">
    <property type="nucleotide sequence ID" value="NZ_CP104064.1"/>
</dbReference>
<dbReference type="InterPro" id="IPR050979">
    <property type="entry name" value="LD-transpeptidase"/>
</dbReference>
<evidence type="ECO:0000256" key="2">
    <source>
        <dbReference type="ARBA" id="ARBA00022679"/>
    </source>
</evidence>
<evidence type="ECO:0000259" key="7">
    <source>
        <dbReference type="PROSITE" id="PS52029"/>
    </source>
</evidence>
<reference evidence="8" key="1">
    <citation type="submission" date="2022-08" db="EMBL/GenBank/DDBJ databases">
        <title>Alicyclobacillus dauci DSM2870, complete genome.</title>
        <authorList>
            <person name="Wang Q."/>
            <person name="Cai R."/>
            <person name="Wang Z."/>
        </authorList>
    </citation>
    <scope>NUCLEOTIDE SEQUENCE</scope>
    <source>
        <strain evidence="8">DSM 28700</strain>
    </source>
</reference>
<evidence type="ECO:0000256" key="5">
    <source>
        <dbReference type="ARBA" id="ARBA00023316"/>
    </source>
</evidence>
<dbReference type="InterPro" id="IPR038063">
    <property type="entry name" value="Transpep_catalytic_dom"/>
</dbReference>
<evidence type="ECO:0000256" key="3">
    <source>
        <dbReference type="ARBA" id="ARBA00022960"/>
    </source>
</evidence>
<dbReference type="PROSITE" id="PS51257">
    <property type="entry name" value="PROKAR_LIPOPROTEIN"/>
    <property type="match status" value="1"/>
</dbReference>
<dbReference type="Pfam" id="PF03734">
    <property type="entry name" value="YkuD"/>
    <property type="match status" value="1"/>
</dbReference>
<evidence type="ECO:0000256" key="1">
    <source>
        <dbReference type="ARBA" id="ARBA00004752"/>
    </source>
</evidence>
<dbReference type="PANTHER" id="PTHR30582">
    <property type="entry name" value="L,D-TRANSPEPTIDASE"/>
    <property type="match status" value="1"/>
</dbReference>
<feature type="active site" description="Nucleophile" evidence="6">
    <location>
        <position position="314"/>
    </location>
</feature>
<evidence type="ECO:0000256" key="4">
    <source>
        <dbReference type="ARBA" id="ARBA00022984"/>
    </source>
</evidence>
<proteinExistence type="predicted"/>
<dbReference type="EMBL" id="CP104064">
    <property type="protein sequence ID" value="WAH38736.1"/>
    <property type="molecule type" value="Genomic_DNA"/>
</dbReference>
<feature type="active site" description="Proton donor/acceptor" evidence="6">
    <location>
        <position position="299"/>
    </location>
</feature>
<dbReference type="InterPro" id="IPR005490">
    <property type="entry name" value="LD_TPept_cat_dom"/>
</dbReference>
<evidence type="ECO:0000313" key="8">
    <source>
        <dbReference type="EMBL" id="WAH38736.1"/>
    </source>
</evidence>
<accession>A0ABY6Z902</accession>
<keyword evidence="5 6" id="KW-0961">Cell wall biogenesis/degradation</keyword>
<dbReference type="Gene3D" id="2.40.440.10">
    <property type="entry name" value="L,D-transpeptidase catalytic domain-like"/>
    <property type="match status" value="1"/>
</dbReference>
<keyword evidence="9" id="KW-1185">Reference proteome</keyword>
<dbReference type="Gene3D" id="2.60.40.3710">
    <property type="match status" value="1"/>
</dbReference>
<evidence type="ECO:0000256" key="6">
    <source>
        <dbReference type="PROSITE-ProRule" id="PRU01373"/>
    </source>
</evidence>
<feature type="domain" description="L,D-TPase catalytic" evidence="7">
    <location>
        <begin position="221"/>
        <end position="338"/>
    </location>
</feature>
<comment type="pathway">
    <text evidence="1 6">Cell wall biogenesis; peptidoglycan biosynthesis.</text>
</comment>
<keyword evidence="2" id="KW-0808">Transferase</keyword>
<dbReference type="Proteomes" id="UP001164803">
    <property type="component" value="Chromosome"/>
</dbReference>
<dbReference type="SUPFAM" id="SSF141523">
    <property type="entry name" value="L,D-transpeptidase catalytic domain-like"/>
    <property type="match status" value="1"/>
</dbReference>
<organism evidence="8 9">
    <name type="scientific">Alicyclobacillus dauci</name>
    <dbReference type="NCBI Taxonomy" id="1475485"/>
    <lineage>
        <taxon>Bacteria</taxon>
        <taxon>Bacillati</taxon>
        <taxon>Bacillota</taxon>
        <taxon>Bacilli</taxon>
        <taxon>Bacillales</taxon>
        <taxon>Alicyclobacillaceae</taxon>
        <taxon>Alicyclobacillus</taxon>
    </lineage>
</organism>
<dbReference type="PROSITE" id="PS52029">
    <property type="entry name" value="LD_TPASE"/>
    <property type="match status" value="1"/>
</dbReference>
<name>A0ABY6Z902_9BACL</name>
<sequence>MKFSVVASISVLPLFVVGCDTIQQHPEQKPQLTLSQTWTANAATGFTIGFNEPVQSVTWTWQGKSHVTTVQPASRTVHIRVSLLQGHQYSLTIDKASGDGTIPITRSRTLAGQTEQPLNTITNPGIWQYDVARTGPFTLKFNAPIANPNQLSSDITFNPPISGSVVWVSPIEAEFKPDQPIGPTQVETMRIKGGVDGPVSSAGQYLVADVVRPFITQSNQKIVVEEKNPETLTLYKNGHVVLKSLCNTGVTGAATPLGHYYIRSQLPKADMKGKDPDGTTYDIPDVPWVLGLFGNTAIHGYPRQKYGFPQSNGCVELPIGTAKKLYSLVKVGTPVVVER</sequence>
<dbReference type="PANTHER" id="PTHR30582:SF2">
    <property type="entry name" value="L,D-TRANSPEPTIDASE YCIB-RELATED"/>
    <property type="match status" value="1"/>
</dbReference>